<accession>A0A0W0X445</accession>
<keyword evidence="4" id="KW-1185">Reference proteome</keyword>
<dbReference type="OrthoDB" id="5631545at2"/>
<evidence type="ECO:0000256" key="2">
    <source>
        <dbReference type="SAM" id="MobiDB-lite"/>
    </source>
</evidence>
<keyword evidence="1" id="KW-0175">Coiled coil</keyword>
<reference evidence="3 4" key="1">
    <citation type="submission" date="2015-11" db="EMBL/GenBank/DDBJ databases">
        <title>Genomic analysis of 38 Legionella species identifies large and diverse effector repertoires.</title>
        <authorList>
            <person name="Burstein D."/>
            <person name="Amaro F."/>
            <person name="Zusman T."/>
            <person name="Lifshitz Z."/>
            <person name="Cohen O."/>
            <person name="Gilbert J.A."/>
            <person name="Pupko T."/>
            <person name="Shuman H.A."/>
            <person name="Segal G."/>
        </authorList>
    </citation>
    <scope>NUCLEOTIDE SEQUENCE [LARGE SCALE GENOMIC DNA]</scope>
    <source>
        <strain evidence="3 4">ATCC 49506</strain>
    </source>
</reference>
<dbReference type="EMBL" id="LNYO01000001">
    <property type="protein sequence ID" value="KTD39356.1"/>
    <property type="molecule type" value="Genomic_DNA"/>
</dbReference>
<evidence type="ECO:0000313" key="4">
    <source>
        <dbReference type="Proteomes" id="UP000054725"/>
    </source>
</evidence>
<sequence length="628" mass="71218">MPMTLTQWWKLLNDDLNELKPTLSKGNPAWKKSYWSAAAKMAQQGQTIEANIVSGESIKATIYKKSKKFGSESSAGFKSSYDPDTQYLPQVTNAEELIFALTYYRHLSRYSEIDTMDPVVNSFISKIALGKIKEQRNLVEDNANELKRRIIEFTNKPENIEVVKQEFPTVADDVLKQVEKLAEPVEEKLVRQMELEVNAALEKFRNNQDFHDLKKYNQALVNLLGELNKSFLEKEKILREIAIYKKFIEELSENKIKPSDLQNPLKLAAVYRQFVEEFALDSIEAYGQINSSEEGEQVVEVAEEGSDNDEQFLDIALEQDLSSEEKLEKLRARYPQEFTTDSLNISESDRYRITQYGIATVRGAASGLSWFASSVASYTPQWVSRLANYPVSAVSYVIPTTVANGFSKMTKSLQLPASNEEHKKAAFISKAETKIESLAKGLNYGENTDISAKDFSKMSSKQINELADKIASIGHMVNIQKCLAEYRQRQMKGVVKVTQVSVINSIVEWLSTTPFRNYIHDRLLLTLEAKKLEDNISRLIKIVDESESYDKFQVARELEATLSTTQEKVRVIKKNQLYGRFFGVEIRAATLELEEVTKVGKNMVERTGSHTEPESPQTGTEVSSNSTP</sequence>
<dbReference type="Proteomes" id="UP000054725">
    <property type="component" value="Unassembled WGS sequence"/>
</dbReference>
<protein>
    <submittedName>
        <fullName evidence="3">Uncharacterized protein</fullName>
    </submittedName>
</protein>
<feature type="compositionally biased region" description="Polar residues" evidence="2">
    <location>
        <begin position="614"/>
        <end position="628"/>
    </location>
</feature>
<feature type="region of interest" description="Disordered" evidence="2">
    <location>
        <begin position="605"/>
        <end position="628"/>
    </location>
</feature>
<dbReference type="AlphaFoldDB" id="A0A0W0X445"/>
<evidence type="ECO:0000256" key="1">
    <source>
        <dbReference type="SAM" id="Coils"/>
    </source>
</evidence>
<dbReference type="PATRIC" id="fig|45070.6.peg.127"/>
<gene>
    <name evidence="3" type="ORF">Lnau_0123</name>
</gene>
<comment type="caution">
    <text evidence="3">The sequence shown here is derived from an EMBL/GenBank/DDBJ whole genome shotgun (WGS) entry which is preliminary data.</text>
</comment>
<proteinExistence type="predicted"/>
<feature type="coiled-coil region" evidence="1">
    <location>
        <begin position="129"/>
        <end position="156"/>
    </location>
</feature>
<name>A0A0W0X445_9GAMM</name>
<organism evidence="3 4">
    <name type="scientific">Legionella nautarum</name>
    <dbReference type="NCBI Taxonomy" id="45070"/>
    <lineage>
        <taxon>Bacteria</taxon>
        <taxon>Pseudomonadati</taxon>
        <taxon>Pseudomonadota</taxon>
        <taxon>Gammaproteobacteria</taxon>
        <taxon>Legionellales</taxon>
        <taxon>Legionellaceae</taxon>
        <taxon>Legionella</taxon>
    </lineage>
</organism>
<evidence type="ECO:0000313" key="3">
    <source>
        <dbReference type="EMBL" id="KTD39356.1"/>
    </source>
</evidence>
<dbReference type="RefSeq" id="WP_058503211.1">
    <property type="nucleotide sequence ID" value="NZ_CAAAIF010000002.1"/>
</dbReference>